<keyword evidence="8" id="KW-0132">Cell division</keyword>
<evidence type="ECO:0000256" key="14">
    <source>
        <dbReference type="ARBA" id="ARBA00023306"/>
    </source>
</evidence>
<reference evidence="25" key="1">
    <citation type="submission" date="2022-01" db="EMBL/GenBank/DDBJ databases">
        <authorList>
            <person name="King R."/>
        </authorList>
    </citation>
    <scope>NUCLEOTIDE SEQUENCE</scope>
</reference>
<evidence type="ECO:0000256" key="21">
    <source>
        <dbReference type="PROSITE-ProRule" id="PRU10141"/>
    </source>
</evidence>
<evidence type="ECO:0000256" key="10">
    <source>
        <dbReference type="ARBA" id="ARBA00022741"/>
    </source>
</evidence>
<evidence type="ECO:0000256" key="18">
    <source>
        <dbReference type="ARBA" id="ARBA00049280"/>
    </source>
</evidence>
<comment type="similarity">
    <text evidence="2">Belongs to the protein kinase superfamily. CMGC Ser/Thr protein kinase family. CDC2/CDKX subfamily.</text>
</comment>
<dbReference type="EMBL" id="OV651823">
    <property type="protein sequence ID" value="CAH1101175.1"/>
    <property type="molecule type" value="Genomic_DNA"/>
</dbReference>
<dbReference type="CDD" id="cd07841">
    <property type="entry name" value="STKc_CDK7"/>
    <property type="match status" value="1"/>
</dbReference>
<dbReference type="InterPro" id="IPR050108">
    <property type="entry name" value="CDK"/>
</dbReference>
<evidence type="ECO:0000259" key="23">
    <source>
        <dbReference type="PROSITE" id="PS50011"/>
    </source>
</evidence>
<comment type="subcellular location">
    <subcellularLocation>
        <location evidence="1">Nucleus</location>
    </subcellularLocation>
</comment>
<evidence type="ECO:0000256" key="1">
    <source>
        <dbReference type="ARBA" id="ARBA00004123"/>
    </source>
</evidence>
<evidence type="ECO:0000256" key="4">
    <source>
        <dbReference type="ARBA" id="ARBA00012425"/>
    </source>
</evidence>
<keyword evidence="14" id="KW-0131">Cell cycle</keyword>
<dbReference type="FunFam" id="1.10.510.10:FF:000097">
    <property type="entry name" value="Putative cyclin-dependent kinase 7"/>
    <property type="match status" value="1"/>
</dbReference>
<dbReference type="OrthoDB" id="1732493at2759"/>
<evidence type="ECO:0000256" key="22">
    <source>
        <dbReference type="RuleBase" id="RU000304"/>
    </source>
</evidence>
<evidence type="ECO:0000256" key="6">
    <source>
        <dbReference type="ARBA" id="ARBA00022527"/>
    </source>
</evidence>
<dbReference type="Pfam" id="PF00069">
    <property type="entry name" value="Pkinase"/>
    <property type="match status" value="1"/>
</dbReference>
<feature type="binding site" evidence="20">
    <location>
        <position position="37"/>
    </location>
    <ligand>
        <name>ATP</name>
        <dbReference type="ChEBI" id="CHEBI:30616"/>
    </ligand>
</feature>
<evidence type="ECO:0000256" key="11">
    <source>
        <dbReference type="ARBA" id="ARBA00022777"/>
    </source>
</evidence>
<feature type="binding site" evidence="21">
    <location>
        <position position="38"/>
    </location>
    <ligand>
        <name>ATP</name>
        <dbReference type="ChEBI" id="CHEBI:30616"/>
    </ligand>
</feature>
<dbReference type="GO" id="GO:0070985">
    <property type="term" value="C:transcription factor TFIIK complex"/>
    <property type="evidence" value="ECO:0007669"/>
    <property type="project" value="InterPro"/>
</dbReference>
<evidence type="ECO:0000313" key="26">
    <source>
        <dbReference type="Proteomes" id="UP001153636"/>
    </source>
</evidence>
<dbReference type="InterPro" id="IPR000719">
    <property type="entry name" value="Prot_kinase_dom"/>
</dbReference>
<feature type="binding site" evidence="20">
    <location>
        <begin position="14"/>
        <end position="22"/>
    </location>
    <ligand>
        <name>ATP</name>
        <dbReference type="ChEBI" id="CHEBI:30616"/>
    </ligand>
</feature>
<evidence type="ECO:0000256" key="9">
    <source>
        <dbReference type="ARBA" id="ARBA00022679"/>
    </source>
</evidence>
<feature type="domain" description="Protein kinase" evidence="23">
    <location>
        <begin position="8"/>
        <end position="291"/>
    </location>
</feature>
<keyword evidence="13" id="KW-0539">Nucleus</keyword>
<dbReference type="GO" id="GO:0008353">
    <property type="term" value="F:RNA polymerase II CTD heptapeptide repeat kinase activity"/>
    <property type="evidence" value="ECO:0007669"/>
    <property type="project" value="UniProtKB-EC"/>
</dbReference>
<evidence type="ECO:0000256" key="16">
    <source>
        <dbReference type="ARBA" id="ARBA00047811"/>
    </source>
</evidence>
<dbReference type="GO" id="GO:0004693">
    <property type="term" value="F:cyclin-dependent protein serine/threonine kinase activity"/>
    <property type="evidence" value="ECO:0007669"/>
    <property type="project" value="UniProtKB-EC"/>
</dbReference>
<keyword evidence="6 22" id="KW-0723">Serine/threonine-protein kinase</keyword>
<dbReference type="PROSITE" id="PS00107">
    <property type="entry name" value="PROTEIN_KINASE_ATP"/>
    <property type="match status" value="1"/>
</dbReference>
<evidence type="ECO:0000256" key="2">
    <source>
        <dbReference type="ARBA" id="ARBA00006485"/>
    </source>
</evidence>
<dbReference type="EC" id="2.7.11.23" evidence="3"/>
<evidence type="ECO:0000256" key="3">
    <source>
        <dbReference type="ARBA" id="ARBA00012409"/>
    </source>
</evidence>
<keyword evidence="11" id="KW-0418">Kinase</keyword>
<keyword evidence="9" id="KW-0808">Transferase</keyword>
<dbReference type="InterPro" id="IPR008271">
    <property type="entry name" value="Ser/Thr_kinase_AS"/>
</dbReference>
<comment type="catalytic activity">
    <reaction evidence="16">
        <text>L-threonyl-[protein] + ATP = O-phospho-L-threonyl-[protein] + ADP + H(+)</text>
        <dbReference type="Rhea" id="RHEA:46608"/>
        <dbReference type="Rhea" id="RHEA-COMP:11060"/>
        <dbReference type="Rhea" id="RHEA-COMP:11605"/>
        <dbReference type="ChEBI" id="CHEBI:15378"/>
        <dbReference type="ChEBI" id="CHEBI:30013"/>
        <dbReference type="ChEBI" id="CHEBI:30616"/>
        <dbReference type="ChEBI" id="CHEBI:61977"/>
        <dbReference type="ChEBI" id="CHEBI:456216"/>
        <dbReference type="EC" id="2.7.11.22"/>
    </reaction>
</comment>
<dbReference type="PROSITE" id="PS00108">
    <property type="entry name" value="PROTEIN_KINASE_ST"/>
    <property type="match status" value="1"/>
</dbReference>
<dbReference type="GO" id="GO:0051301">
    <property type="term" value="P:cell division"/>
    <property type="evidence" value="ECO:0007669"/>
    <property type="project" value="UniProtKB-KW"/>
</dbReference>
<dbReference type="GO" id="GO:0005524">
    <property type="term" value="F:ATP binding"/>
    <property type="evidence" value="ECO:0007669"/>
    <property type="project" value="UniProtKB-UniRule"/>
</dbReference>
<dbReference type="EC" id="2.7.11.22" evidence="4"/>
<dbReference type="EMBL" id="OV651823">
    <property type="protein sequence ID" value="CAH1101176.1"/>
    <property type="molecule type" value="Genomic_DNA"/>
</dbReference>
<dbReference type="SUPFAM" id="SSF56112">
    <property type="entry name" value="Protein kinase-like (PK-like)"/>
    <property type="match status" value="1"/>
</dbReference>
<comment type="catalytic activity">
    <reaction evidence="17">
        <text>L-seryl-[protein] + ATP = O-phospho-L-seryl-[protein] + ADP + H(+)</text>
        <dbReference type="Rhea" id="RHEA:17989"/>
        <dbReference type="Rhea" id="RHEA-COMP:9863"/>
        <dbReference type="Rhea" id="RHEA-COMP:11604"/>
        <dbReference type="ChEBI" id="CHEBI:15378"/>
        <dbReference type="ChEBI" id="CHEBI:29999"/>
        <dbReference type="ChEBI" id="CHEBI:30616"/>
        <dbReference type="ChEBI" id="CHEBI:83421"/>
        <dbReference type="ChEBI" id="CHEBI:456216"/>
        <dbReference type="EC" id="2.7.11.22"/>
    </reaction>
</comment>
<accession>A0A9P0CGX2</accession>
<evidence type="ECO:0000256" key="5">
    <source>
        <dbReference type="ARBA" id="ARBA00013901"/>
    </source>
</evidence>
<dbReference type="FunFam" id="3.30.200.20:FF:000190">
    <property type="entry name" value="Putative cyclin-dependent kinase 7"/>
    <property type="match status" value="1"/>
</dbReference>
<evidence type="ECO:0000256" key="15">
    <source>
        <dbReference type="ARBA" id="ARBA00029738"/>
    </source>
</evidence>
<evidence type="ECO:0000256" key="13">
    <source>
        <dbReference type="ARBA" id="ARBA00023242"/>
    </source>
</evidence>
<evidence type="ECO:0000256" key="17">
    <source>
        <dbReference type="ARBA" id="ARBA00048367"/>
    </source>
</evidence>
<evidence type="ECO:0000256" key="19">
    <source>
        <dbReference type="PIRSR" id="PIRSR637770-1"/>
    </source>
</evidence>
<keyword evidence="10 20" id="KW-0547">Nucleotide-binding</keyword>
<protein>
    <recommendedName>
        <fullName evidence="5">Cyclin-dependent kinase 7</fullName>
        <ecNumber evidence="4">2.7.11.22</ecNumber>
        <ecNumber evidence="3">2.7.11.23</ecNumber>
    </recommendedName>
    <alternativeName>
        <fullName evidence="15">Cell division protein kinase 7</fullName>
    </alternativeName>
</protein>
<dbReference type="InterPro" id="IPR011009">
    <property type="entry name" value="Kinase-like_dom_sf"/>
</dbReference>
<keyword evidence="12 20" id="KW-0067">ATP-binding</keyword>
<dbReference type="PANTHER" id="PTHR24056:SF0">
    <property type="entry name" value="CYCLIN-DEPENDENT KINASE 7"/>
    <property type="match status" value="1"/>
</dbReference>
<gene>
    <name evidence="24" type="ORF">PSYICH_LOCUS2441</name>
    <name evidence="25" type="ORF">PSYICH_LOCUS2759</name>
</gene>
<evidence type="ECO:0000256" key="12">
    <source>
        <dbReference type="ARBA" id="ARBA00022840"/>
    </source>
</evidence>
<dbReference type="Gene3D" id="1.10.510.10">
    <property type="entry name" value="Transferase(Phosphotransferase) domain 1"/>
    <property type="match status" value="1"/>
</dbReference>
<evidence type="ECO:0000313" key="25">
    <source>
        <dbReference type="EMBL" id="CAH1101176.1"/>
    </source>
</evidence>
<dbReference type="PROSITE" id="PS50011">
    <property type="entry name" value="PROTEIN_KINASE_DOM"/>
    <property type="match status" value="1"/>
</dbReference>
<keyword evidence="26" id="KW-1185">Reference proteome</keyword>
<keyword evidence="7" id="KW-0597">Phosphoprotein</keyword>
<dbReference type="GO" id="GO:0005737">
    <property type="term" value="C:cytoplasm"/>
    <property type="evidence" value="ECO:0007669"/>
    <property type="project" value="TreeGrafter"/>
</dbReference>
<proteinExistence type="inferred from homology"/>
<dbReference type="PANTHER" id="PTHR24056">
    <property type="entry name" value="CELL DIVISION PROTEIN KINASE"/>
    <property type="match status" value="1"/>
</dbReference>
<dbReference type="InterPro" id="IPR017441">
    <property type="entry name" value="Protein_kinase_ATP_BS"/>
</dbReference>
<feature type="active site" description="Proton acceptor" evidence="19">
    <location>
        <position position="133"/>
    </location>
</feature>
<comment type="catalytic activity">
    <reaction evidence="18">
        <text>[DNA-directed RNA polymerase] + ATP = phospho-[DNA-directed RNA polymerase] + ADP + H(+)</text>
        <dbReference type="Rhea" id="RHEA:10216"/>
        <dbReference type="Rhea" id="RHEA-COMP:11321"/>
        <dbReference type="Rhea" id="RHEA-COMP:11322"/>
        <dbReference type="ChEBI" id="CHEBI:15378"/>
        <dbReference type="ChEBI" id="CHEBI:30616"/>
        <dbReference type="ChEBI" id="CHEBI:43176"/>
        <dbReference type="ChEBI" id="CHEBI:68546"/>
        <dbReference type="ChEBI" id="CHEBI:456216"/>
        <dbReference type="EC" id="2.7.11.23"/>
    </reaction>
</comment>
<name>A0A9P0CGX2_9CUCU</name>
<organism evidence="25 26">
    <name type="scientific">Psylliodes chrysocephalus</name>
    <dbReference type="NCBI Taxonomy" id="3402493"/>
    <lineage>
        <taxon>Eukaryota</taxon>
        <taxon>Metazoa</taxon>
        <taxon>Ecdysozoa</taxon>
        <taxon>Arthropoda</taxon>
        <taxon>Hexapoda</taxon>
        <taxon>Insecta</taxon>
        <taxon>Pterygota</taxon>
        <taxon>Neoptera</taxon>
        <taxon>Endopterygota</taxon>
        <taxon>Coleoptera</taxon>
        <taxon>Polyphaga</taxon>
        <taxon>Cucujiformia</taxon>
        <taxon>Chrysomeloidea</taxon>
        <taxon>Chrysomelidae</taxon>
        <taxon>Galerucinae</taxon>
        <taxon>Alticini</taxon>
        <taxon>Psylliodes</taxon>
    </lineage>
</organism>
<sequence>MENKLKKYEKIEFLGEGQFATVYKARDVDTDNIVAVKKIKLGSRQEAQDGINRTALREIKLLQELHHDNIIGLLDVFGHMSNVSLVFDFMDTDLEVIIKDNSIILTTANIKSYILQTLQGLEYLHLNWVLHRDLKPNNLLVNSNGVLKVGDFGLAKLYGSPNRVNTHQVVTRWYRAPELLYGAKQYSTCIDMWAVGCILAELLLRLPIFPGESDLDQLTKIFGVFGNPTEETWPGLKSLSDYIEFKPFTPIPLKNIFTAAGDDLLDLIEALLVMNPIKRKNCTACLQMPFFSNKPAPTVGDKLPLPHSLRTMRDLDKPSLKRKLLDTAEGGTLSKRLFF</sequence>
<dbReference type="InterPro" id="IPR037770">
    <property type="entry name" value="CDK7"/>
</dbReference>
<evidence type="ECO:0000256" key="7">
    <source>
        <dbReference type="ARBA" id="ARBA00022553"/>
    </source>
</evidence>
<evidence type="ECO:0000256" key="20">
    <source>
        <dbReference type="PIRSR" id="PIRSR637770-2"/>
    </source>
</evidence>
<evidence type="ECO:0000313" key="24">
    <source>
        <dbReference type="EMBL" id="CAH1101175.1"/>
    </source>
</evidence>
<dbReference type="Gene3D" id="3.30.200.20">
    <property type="entry name" value="Phosphorylase Kinase, domain 1"/>
    <property type="match status" value="1"/>
</dbReference>
<dbReference type="AlphaFoldDB" id="A0A9P0CGX2"/>
<dbReference type="GO" id="GO:0045944">
    <property type="term" value="P:positive regulation of transcription by RNA polymerase II"/>
    <property type="evidence" value="ECO:0007669"/>
    <property type="project" value="TreeGrafter"/>
</dbReference>
<evidence type="ECO:0000256" key="8">
    <source>
        <dbReference type="ARBA" id="ARBA00022618"/>
    </source>
</evidence>
<dbReference type="Proteomes" id="UP001153636">
    <property type="component" value="Chromosome 11"/>
</dbReference>
<dbReference type="SMART" id="SM00220">
    <property type="entry name" value="S_TKc"/>
    <property type="match status" value="1"/>
</dbReference>